<protein>
    <submittedName>
        <fullName evidence="1">Uncharacterized protein</fullName>
    </submittedName>
</protein>
<sequence length="236" mass="26582">MSTSAISHLVVVPSNSNDRRTTFFQGYSDFWYPDFIKILRCLVFFPHDASDIYFSGESFVKARSIGACLQVDFLRADLLKKYLNMGYNPLIVLWSTDETVDYVEDAISKTLLKPLHITVSKRKGVTSITELDEEVVNKLIDGLFGRAASADSELNKFRVFLESQGFRKRENVRLRLNAKGHNCTEALIEVLVNYGAQIKVKGIKPSGSTTEHISGMLHLMAEIGRLQELSATRLLN</sequence>
<accession>A0A7X1YE92</accession>
<dbReference type="EMBL" id="WIVX01000388">
    <property type="protein sequence ID" value="MQU35485.1"/>
    <property type="molecule type" value="Genomic_DNA"/>
</dbReference>
<comment type="caution">
    <text evidence="1">The sequence shown here is derived from an EMBL/GenBank/DDBJ whole genome shotgun (WGS) entry which is preliminary data.</text>
</comment>
<name>A0A7X1YE92_9PSED</name>
<dbReference type="AlphaFoldDB" id="A0A7X1YE92"/>
<proteinExistence type="predicted"/>
<reference evidence="1 2" key="1">
    <citation type="submission" date="2019-10" db="EMBL/GenBank/DDBJ databases">
        <title>Evaluation of single-gene subtyping targets for Pseudomonas.</title>
        <authorList>
            <person name="Reichler S.J."/>
            <person name="Orsi R.H."/>
            <person name="Wiedmann M."/>
            <person name="Martin N.H."/>
            <person name="Murphy S.I."/>
        </authorList>
    </citation>
    <scope>NUCLEOTIDE SEQUENCE [LARGE SCALE GENOMIC DNA]</scope>
    <source>
        <strain evidence="1 2">FSL R10-2107</strain>
    </source>
</reference>
<evidence type="ECO:0000313" key="1">
    <source>
        <dbReference type="EMBL" id="MQU35485.1"/>
    </source>
</evidence>
<evidence type="ECO:0000313" key="2">
    <source>
        <dbReference type="Proteomes" id="UP000470186"/>
    </source>
</evidence>
<dbReference type="RefSeq" id="WP_153351860.1">
    <property type="nucleotide sequence ID" value="NZ_WIVX01000388.1"/>
</dbReference>
<gene>
    <name evidence="1" type="ORF">GHO30_29760</name>
</gene>
<organism evidence="1 2">
    <name type="scientific">Pseudomonas helleri</name>
    <dbReference type="NCBI Taxonomy" id="1608996"/>
    <lineage>
        <taxon>Bacteria</taxon>
        <taxon>Pseudomonadati</taxon>
        <taxon>Pseudomonadota</taxon>
        <taxon>Gammaproteobacteria</taxon>
        <taxon>Pseudomonadales</taxon>
        <taxon>Pseudomonadaceae</taxon>
        <taxon>Pseudomonas</taxon>
    </lineage>
</organism>
<dbReference type="Proteomes" id="UP000470186">
    <property type="component" value="Unassembled WGS sequence"/>
</dbReference>
<keyword evidence="2" id="KW-1185">Reference proteome</keyword>